<evidence type="ECO:0000256" key="1">
    <source>
        <dbReference type="ARBA" id="ARBA00001947"/>
    </source>
</evidence>
<keyword evidence="4" id="KW-0862">Zinc</keyword>
<accession>A0A9P7AWP9</accession>
<evidence type="ECO:0000256" key="2">
    <source>
        <dbReference type="ARBA" id="ARBA00008072"/>
    </source>
</evidence>
<dbReference type="Gene3D" id="3.40.50.720">
    <property type="entry name" value="NAD(P)-binding Rossmann-like Domain"/>
    <property type="match status" value="1"/>
</dbReference>
<evidence type="ECO:0000256" key="3">
    <source>
        <dbReference type="ARBA" id="ARBA00022723"/>
    </source>
</evidence>
<evidence type="ECO:0000259" key="7">
    <source>
        <dbReference type="Pfam" id="PF00107"/>
    </source>
</evidence>
<reference evidence="9" key="1">
    <citation type="submission" date="2019-07" db="EMBL/GenBank/DDBJ databases">
        <title>Hyphodiscus hymeniophilus genome sequencing and assembly.</title>
        <authorList>
            <person name="Kramer G."/>
            <person name="Nodwell J."/>
        </authorList>
    </citation>
    <scope>NUCLEOTIDE SEQUENCE</scope>
    <source>
        <strain evidence="9">ATCC 34498</strain>
    </source>
</reference>
<dbReference type="SUPFAM" id="SSF50129">
    <property type="entry name" value="GroES-like"/>
    <property type="match status" value="1"/>
</dbReference>
<proteinExistence type="inferred from homology"/>
<dbReference type="Pfam" id="PF08240">
    <property type="entry name" value="ADH_N"/>
    <property type="match status" value="1"/>
</dbReference>
<gene>
    <name evidence="9" type="ORF">D0Z07_5614</name>
</gene>
<dbReference type="InterPro" id="IPR013149">
    <property type="entry name" value="ADH-like_C"/>
</dbReference>
<sequence length="359" mass="37522">MAGSSSAAASLPSEIQAQVLTAFNTPYQLTTLPLPVPVDHDLLLKVGAASYCHTDLVYQSGVMGKILPLIPCHEFAGTIVSAGPLAFSTVPGLSIGTRVGVPGRAYRPCGQCRECKNNGGDPEGYGNTCPKAGNLGITRDGGFAQYALVDARQVAALPDAISEVEAAPLMCAGLTIYAALKRCALPKAGRVGIIGAGGGLGHLGLQFGVKMGLDVVGIDASDEALKLATELDTGASIFDARTTKPEEVLKQISGQTGEGLQEGETGLDAVIILPENQSGFDYGMKLLRNHGICVVLSFPKSGFHISAEDLVFRDIQVVGSLVGKNWVLKEMLQLAAHKNHDNSAMVQMAFQITFGTRVC</sequence>
<evidence type="ECO:0000313" key="9">
    <source>
        <dbReference type="EMBL" id="KAG0648612.1"/>
    </source>
</evidence>
<keyword evidence="3" id="KW-0479">Metal-binding</keyword>
<dbReference type="InterPro" id="IPR013154">
    <property type="entry name" value="ADH-like_N"/>
</dbReference>
<dbReference type="Gene3D" id="3.90.180.10">
    <property type="entry name" value="Medium-chain alcohol dehydrogenases, catalytic domain"/>
    <property type="match status" value="1"/>
</dbReference>
<dbReference type="InterPro" id="IPR011032">
    <property type="entry name" value="GroES-like_sf"/>
</dbReference>
<dbReference type="Pfam" id="PF00107">
    <property type="entry name" value="ADH_zinc_N"/>
    <property type="match status" value="1"/>
</dbReference>
<evidence type="ECO:0000256" key="5">
    <source>
        <dbReference type="ARBA" id="ARBA00023002"/>
    </source>
</evidence>
<dbReference type="GO" id="GO:0005737">
    <property type="term" value="C:cytoplasm"/>
    <property type="evidence" value="ECO:0007669"/>
    <property type="project" value="TreeGrafter"/>
</dbReference>
<keyword evidence="5" id="KW-0560">Oxidoreductase</keyword>
<name>A0A9P7AWP9_9HELO</name>
<dbReference type="OrthoDB" id="256333at2759"/>
<dbReference type="SUPFAM" id="SSF51735">
    <property type="entry name" value="NAD(P)-binding Rossmann-fold domains"/>
    <property type="match status" value="1"/>
</dbReference>
<dbReference type="PANTHER" id="PTHR42940:SF8">
    <property type="entry name" value="VACUOLAR PROTEIN SORTING-ASSOCIATED PROTEIN 11"/>
    <property type="match status" value="1"/>
</dbReference>
<dbReference type="GO" id="GO:0004022">
    <property type="term" value="F:alcohol dehydrogenase (NAD+) activity"/>
    <property type="evidence" value="ECO:0007669"/>
    <property type="project" value="TreeGrafter"/>
</dbReference>
<feature type="domain" description="Alcohol dehydrogenase-like C-terminal" evidence="7">
    <location>
        <begin position="199"/>
        <end position="335"/>
    </location>
</feature>
<evidence type="ECO:0000313" key="10">
    <source>
        <dbReference type="Proteomes" id="UP000785200"/>
    </source>
</evidence>
<comment type="cofactor">
    <cofactor evidence="1">
        <name>Zn(2+)</name>
        <dbReference type="ChEBI" id="CHEBI:29105"/>
    </cofactor>
</comment>
<dbReference type="FunFam" id="3.40.50.720:FF:000039">
    <property type="entry name" value="Alcohol dehydrogenase AdhP"/>
    <property type="match status" value="1"/>
</dbReference>
<keyword evidence="6" id="KW-0520">NAD</keyword>
<feature type="domain" description="Alcohol dehydrogenase-like N-terminal" evidence="8">
    <location>
        <begin position="39"/>
        <end position="159"/>
    </location>
</feature>
<organism evidence="9 10">
    <name type="scientific">Hyphodiscus hymeniophilus</name>
    <dbReference type="NCBI Taxonomy" id="353542"/>
    <lineage>
        <taxon>Eukaryota</taxon>
        <taxon>Fungi</taxon>
        <taxon>Dikarya</taxon>
        <taxon>Ascomycota</taxon>
        <taxon>Pezizomycotina</taxon>
        <taxon>Leotiomycetes</taxon>
        <taxon>Helotiales</taxon>
        <taxon>Hyphodiscaceae</taxon>
        <taxon>Hyphodiscus</taxon>
    </lineage>
</organism>
<evidence type="ECO:0000256" key="6">
    <source>
        <dbReference type="ARBA" id="ARBA00023027"/>
    </source>
</evidence>
<dbReference type="AlphaFoldDB" id="A0A9P7AWP9"/>
<dbReference type="EMBL" id="VNKQ01000010">
    <property type="protein sequence ID" value="KAG0648612.1"/>
    <property type="molecule type" value="Genomic_DNA"/>
</dbReference>
<dbReference type="PANTHER" id="PTHR42940">
    <property type="entry name" value="ALCOHOL DEHYDROGENASE 1-RELATED"/>
    <property type="match status" value="1"/>
</dbReference>
<comment type="caution">
    <text evidence="9">The sequence shown here is derived from an EMBL/GenBank/DDBJ whole genome shotgun (WGS) entry which is preliminary data.</text>
</comment>
<dbReference type="InterPro" id="IPR036291">
    <property type="entry name" value="NAD(P)-bd_dom_sf"/>
</dbReference>
<evidence type="ECO:0000256" key="4">
    <source>
        <dbReference type="ARBA" id="ARBA00022833"/>
    </source>
</evidence>
<dbReference type="GO" id="GO:0046872">
    <property type="term" value="F:metal ion binding"/>
    <property type="evidence" value="ECO:0007669"/>
    <property type="project" value="UniProtKB-KW"/>
</dbReference>
<keyword evidence="10" id="KW-1185">Reference proteome</keyword>
<protein>
    <submittedName>
        <fullName evidence="9">Adh-t</fullName>
    </submittedName>
</protein>
<comment type="similarity">
    <text evidence="2">Belongs to the zinc-containing alcohol dehydrogenase family.</text>
</comment>
<dbReference type="Proteomes" id="UP000785200">
    <property type="component" value="Unassembled WGS sequence"/>
</dbReference>
<evidence type="ECO:0000259" key="8">
    <source>
        <dbReference type="Pfam" id="PF08240"/>
    </source>
</evidence>